<dbReference type="InterPro" id="IPR005828">
    <property type="entry name" value="MFS_sugar_transport-like"/>
</dbReference>
<dbReference type="Proteomes" id="UP000747542">
    <property type="component" value="Unassembled WGS sequence"/>
</dbReference>
<keyword evidence="8" id="KW-1185">Reference proteome</keyword>
<dbReference type="AlphaFoldDB" id="A0A8J5JQA0"/>
<keyword evidence="3 6" id="KW-1133">Transmembrane helix</keyword>
<evidence type="ECO:0000313" key="8">
    <source>
        <dbReference type="Proteomes" id="UP000747542"/>
    </source>
</evidence>
<evidence type="ECO:0000256" key="4">
    <source>
        <dbReference type="ARBA" id="ARBA00023136"/>
    </source>
</evidence>
<proteinExistence type="predicted"/>
<dbReference type="EMBL" id="JAHLQT010031306">
    <property type="protein sequence ID" value="KAG7160346.1"/>
    <property type="molecule type" value="Genomic_DNA"/>
</dbReference>
<feature type="transmembrane region" description="Helical" evidence="6">
    <location>
        <begin position="395"/>
        <end position="412"/>
    </location>
</feature>
<comment type="caution">
    <text evidence="7">The sequence shown here is derived from an EMBL/GenBank/DDBJ whole genome shotgun (WGS) entry which is preliminary data.</text>
</comment>
<name>A0A8J5JQA0_HOMAM</name>
<comment type="subcellular location">
    <subcellularLocation>
        <location evidence="1">Membrane</location>
        <topology evidence="1">Multi-pass membrane protein</topology>
    </subcellularLocation>
</comment>
<organism evidence="7 8">
    <name type="scientific">Homarus americanus</name>
    <name type="common">American lobster</name>
    <dbReference type="NCBI Taxonomy" id="6706"/>
    <lineage>
        <taxon>Eukaryota</taxon>
        <taxon>Metazoa</taxon>
        <taxon>Ecdysozoa</taxon>
        <taxon>Arthropoda</taxon>
        <taxon>Crustacea</taxon>
        <taxon>Multicrustacea</taxon>
        <taxon>Malacostraca</taxon>
        <taxon>Eumalacostraca</taxon>
        <taxon>Eucarida</taxon>
        <taxon>Decapoda</taxon>
        <taxon>Pleocyemata</taxon>
        <taxon>Astacidea</taxon>
        <taxon>Nephropoidea</taxon>
        <taxon>Nephropidae</taxon>
        <taxon>Homarus</taxon>
    </lineage>
</organism>
<feature type="transmembrane region" description="Helical" evidence="6">
    <location>
        <begin position="233"/>
        <end position="255"/>
    </location>
</feature>
<dbReference type="InterPro" id="IPR036259">
    <property type="entry name" value="MFS_trans_sf"/>
</dbReference>
<feature type="transmembrane region" description="Helical" evidence="6">
    <location>
        <begin position="471"/>
        <end position="494"/>
    </location>
</feature>
<evidence type="ECO:0000313" key="7">
    <source>
        <dbReference type="EMBL" id="KAG7160346.1"/>
    </source>
</evidence>
<evidence type="ECO:0000256" key="3">
    <source>
        <dbReference type="ARBA" id="ARBA00022989"/>
    </source>
</evidence>
<reference evidence="7" key="1">
    <citation type="journal article" date="2021" name="Sci. Adv.">
        <title>The American lobster genome reveals insights on longevity, neural, and immune adaptations.</title>
        <authorList>
            <person name="Polinski J.M."/>
            <person name="Zimin A.V."/>
            <person name="Clark K.F."/>
            <person name="Kohn A.B."/>
            <person name="Sadowski N."/>
            <person name="Timp W."/>
            <person name="Ptitsyn A."/>
            <person name="Khanna P."/>
            <person name="Romanova D.Y."/>
            <person name="Williams P."/>
            <person name="Greenwood S.J."/>
            <person name="Moroz L.L."/>
            <person name="Walt D.R."/>
            <person name="Bodnar A.G."/>
        </authorList>
    </citation>
    <scope>NUCLEOTIDE SEQUENCE</scope>
    <source>
        <strain evidence="7">GMGI-L3</strain>
    </source>
</reference>
<gene>
    <name evidence="7" type="primary">Orct-L1</name>
    <name evidence="7" type="ORF">Hamer_G001565</name>
</gene>
<evidence type="ECO:0000256" key="6">
    <source>
        <dbReference type="SAM" id="Phobius"/>
    </source>
</evidence>
<dbReference type="PANTHER" id="PTHR24064">
    <property type="entry name" value="SOLUTE CARRIER FAMILY 22 MEMBER"/>
    <property type="match status" value="1"/>
</dbReference>
<evidence type="ECO:0000256" key="1">
    <source>
        <dbReference type="ARBA" id="ARBA00004141"/>
    </source>
</evidence>
<keyword evidence="4 6" id="KW-0472">Membrane</keyword>
<feature type="compositionally biased region" description="Basic and acidic residues" evidence="5">
    <location>
        <begin position="7"/>
        <end position="26"/>
    </location>
</feature>
<protein>
    <submittedName>
        <fullName evidence="7">Organic cation transporter protein-like 1</fullName>
    </submittedName>
</protein>
<dbReference type="SUPFAM" id="SSF103473">
    <property type="entry name" value="MFS general substrate transporter"/>
    <property type="match status" value="1"/>
</dbReference>
<dbReference type="Gene3D" id="1.20.1250.20">
    <property type="entry name" value="MFS general substrate transporter like domains"/>
    <property type="match status" value="1"/>
</dbReference>
<feature type="transmembrane region" description="Helical" evidence="6">
    <location>
        <begin position="267"/>
        <end position="290"/>
    </location>
</feature>
<sequence length="574" mass="64405">MEEEREEKETEVQNNEEEVKKQQEDVLKTDDDLGNVKTFEDLLQVVGTRGRWNLLLFLVCAYATYVPAHQTLSYQFLGATPDYWCHIAPLVEANWTQEQVLNFAIPTNKETGKFEHCLQYNYTYSKVAALGYEGAVNAGLVPLPNNTPMVSCASRDFNLTQYESTLTIEWDLVCERRVLYSTTQAAVQVGKLVGYLFHGFLLDRYGRRPVVLWSALFTVVAGFLAASSPNVELYICLLIVILCMTSGCYLGCFILQMETCSTKERSMVGTLFVVPWALGYMVVPGIAYLVRRWRELQAVVTVPALVFIAHYWLLPVLAGSLCEVNNTQGLPLGFKINRKTLPPDHVLLAAMKKIRSLDVREEEKQEQQASLPTRALKFVKQFTSLLRVKALRKKILIVFFCWFASSMIYYGIALNATNLSACRSDDVPFPDWQGGHHGGLPPDLDDDGRALPHQVPLPGFESLQCHFQGEVIMWAPSMVFGLTSLVAGGLCLFLPETRDRSLTEDIKFEDSQQLGSQSDVCTRETLERQNNETAGGPSGERTDTSDNKTPQDGKTNPAYTQEAEENNKQANTNL</sequence>
<feature type="compositionally biased region" description="Basic and acidic residues" evidence="5">
    <location>
        <begin position="521"/>
        <end position="530"/>
    </location>
</feature>
<accession>A0A8J5JQA0</accession>
<dbReference type="GO" id="GO:0016020">
    <property type="term" value="C:membrane"/>
    <property type="evidence" value="ECO:0007669"/>
    <property type="project" value="UniProtKB-SubCell"/>
</dbReference>
<dbReference type="GO" id="GO:0022857">
    <property type="term" value="F:transmembrane transporter activity"/>
    <property type="evidence" value="ECO:0007669"/>
    <property type="project" value="InterPro"/>
</dbReference>
<evidence type="ECO:0000256" key="5">
    <source>
        <dbReference type="SAM" id="MobiDB-lite"/>
    </source>
</evidence>
<feature type="region of interest" description="Disordered" evidence="5">
    <location>
        <begin position="510"/>
        <end position="574"/>
    </location>
</feature>
<feature type="compositionally biased region" description="Basic and acidic residues" evidence="5">
    <location>
        <begin position="540"/>
        <end position="551"/>
    </location>
</feature>
<feature type="transmembrane region" description="Helical" evidence="6">
    <location>
        <begin position="296"/>
        <end position="314"/>
    </location>
</feature>
<feature type="region of interest" description="Disordered" evidence="5">
    <location>
        <begin position="1"/>
        <end position="26"/>
    </location>
</feature>
<feature type="transmembrane region" description="Helical" evidence="6">
    <location>
        <begin position="210"/>
        <end position="227"/>
    </location>
</feature>
<evidence type="ECO:0000256" key="2">
    <source>
        <dbReference type="ARBA" id="ARBA00022692"/>
    </source>
</evidence>
<dbReference type="Pfam" id="PF00083">
    <property type="entry name" value="Sugar_tr"/>
    <property type="match status" value="1"/>
</dbReference>
<keyword evidence="2 6" id="KW-0812">Transmembrane</keyword>
<feature type="compositionally biased region" description="Polar residues" evidence="5">
    <location>
        <begin position="511"/>
        <end position="520"/>
    </location>
</feature>